<evidence type="ECO:0000313" key="1">
    <source>
        <dbReference type="EMBL" id="KAI5957671.1"/>
    </source>
</evidence>
<accession>A0AAD5BE83</accession>
<dbReference type="Proteomes" id="UP001204833">
    <property type="component" value="Unassembled WGS sequence"/>
</dbReference>
<gene>
    <name evidence="1" type="ORF">KGF57_002937</name>
</gene>
<dbReference type="RefSeq" id="XP_051608374.1">
    <property type="nucleotide sequence ID" value="XM_051752303.1"/>
</dbReference>
<dbReference type="EMBL" id="JAIHNG010000120">
    <property type="protein sequence ID" value="KAI5957671.1"/>
    <property type="molecule type" value="Genomic_DNA"/>
</dbReference>
<reference evidence="1 2" key="1">
    <citation type="journal article" date="2022" name="DNA Res.">
        <title>Genome analysis of five recently described species of the CUG-Ser clade uncovers Candida theae as a new hybrid lineage with pathogenic potential in the Candida parapsilosis species complex.</title>
        <authorList>
            <person name="Mixao V."/>
            <person name="Del Olmo V."/>
            <person name="Hegedusova E."/>
            <person name="Saus E."/>
            <person name="Pryszcz L."/>
            <person name="Cillingova A."/>
            <person name="Nosek J."/>
            <person name="Gabaldon T."/>
        </authorList>
    </citation>
    <scope>NUCLEOTIDE SEQUENCE [LARGE SCALE GENOMIC DNA]</scope>
    <source>
        <strain evidence="1 2">CBS 12239</strain>
    </source>
</reference>
<dbReference type="AlphaFoldDB" id="A0AAD5BE83"/>
<evidence type="ECO:0000313" key="2">
    <source>
        <dbReference type="Proteomes" id="UP001204833"/>
    </source>
</evidence>
<keyword evidence="2" id="KW-1185">Reference proteome</keyword>
<proteinExistence type="predicted"/>
<comment type="caution">
    <text evidence="1">The sequence shown here is derived from an EMBL/GenBank/DDBJ whole genome shotgun (WGS) entry which is preliminary data.</text>
</comment>
<organism evidence="1 2">
    <name type="scientific">Candida theae</name>
    <dbReference type="NCBI Taxonomy" id="1198502"/>
    <lineage>
        <taxon>Eukaryota</taxon>
        <taxon>Fungi</taxon>
        <taxon>Dikarya</taxon>
        <taxon>Ascomycota</taxon>
        <taxon>Saccharomycotina</taxon>
        <taxon>Pichiomycetes</taxon>
        <taxon>Debaryomycetaceae</taxon>
        <taxon>Candida/Lodderomyces clade</taxon>
        <taxon>Candida</taxon>
    </lineage>
</organism>
<name>A0AAD5BE83_9ASCO</name>
<protein>
    <submittedName>
        <fullName evidence="1">Uncharacterized protein</fullName>
    </submittedName>
</protein>
<sequence length="280" mass="32806">MIRPTCFRISKRTLFQSYTEIPRNSYVANKTYPLLIWNNLIPYQLKYLSGLGAGVLTFINLHPQIWITLGPPISIAGYYLNRKIKHNLYEKNANQIVDRTTEEQGSKYPPAQVVKILPYDESQLYNIQEDIENEYDSLRRQIVDLVGKRIVEHITSNPNSVEDNEILSSFMKDSQFNVHFFENEFESWVTSQAKIYETNRDDCTLQRFIKASLPYYSERNVQTRKRLGVVSVYMLKLDEDSWAISLEISPIGWKSKSTWIRGVSSMENMESELYKKFKNV</sequence>
<dbReference type="GeneID" id="76150996"/>